<organism evidence="1 2">
    <name type="scientific">Littorina saxatilis</name>
    <dbReference type="NCBI Taxonomy" id="31220"/>
    <lineage>
        <taxon>Eukaryota</taxon>
        <taxon>Metazoa</taxon>
        <taxon>Spiralia</taxon>
        <taxon>Lophotrochozoa</taxon>
        <taxon>Mollusca</taxon>
        <taxon>Gastropoda</taxon>
        <taxon>Caenogastropoda</taxon>
        <taxon>Littorinimorpha</taxon>
        <taxon>Littorinoidea</taxon>
        <taxon>Littorinidae</taxon>
        <taxon>Littorina</taxon>
    </lineage>
</organism>
<name>A0AAN9BJG1_9CAEN</name>
<proteinExistence type="predicted"/>
<dbReference type="AlphaFoldDB" id="A0AAN9BJG1"/>
<evidence type="ECO:0000313" key="1">
    <source>
        <dbReference type="EMBL" id="KAK7106602.1"/>
    </source>
</evidence>
<sequence length="229" mass="26598">MDSVDRVDLESSSAEKDLGVNVDTELKFSKHVETQVNKANIILGLIRRSYEHLDAETLRLLFVALVRPHLEFANVVWSPRLEKDKNLIESVLRRATKCIPGVKTLSYEERLRVLKVPSMCYRRIRGDMIEAYKFVHGYYDCKNPLELNSLCNTRGHQFKLKKKQCRTALRQSFFTNRIIDTWNSLDKNVVEAPTMNSFKNRLDNALKDYMYSPNVSMPLTTPAKKKLIE</sequence>
<dbReference type="PRINTS" id="PR01345">
    <property type="entry name" value="CERVTRCPTASE"/>
</dbReference>
<dbReference type="PANTHER" id="PTHR33332">
    <property type="entry name" value="REVERSE TRANSCRIPTASE DOMAIN-CONTAINING PROTEIN"/>
    <property type="match status" value="1"/>
</dbReference>
<gene>
    <name evidence="1" type="ORF">V1264_017836</name>
</gene>
<keyword evidence="2" id="KW-1185">Reference proteome</keyword>
<comment type="caution">
    <text evidence="1">The sequence shown here is derived from an EMBL/GenBank/DDBJ whole genome shotgun (WGS) entry which is preliminary data.</text>
</comment>
<reference evidence="1 2" key="1">
    <citation type="submission" date="2024-02" db="EMBL/GenBank/DDBJ databases">
        <title>Chromosome-scale genome assembly of the rough periwinkle Littorina saxatilis.</title>
        <authorList>
            <person name="De Jode A."/>
            <person name="Faria R."/>
            <person name="Formenti G."/>
            <person name="Sims Y."/>
            <person name="Smith T.P."/>
            <person name="Tracey A."/>
            <person name="Wood J.M.D."/>
            <person name="Zagrodzka Z.B."/>
            <person name="Johannesson K."/>
            <person name="Butlin R.K."/>
            <person name="Leder E.H."/>
        </authorList>
    </citation>
    <scope>NUCLEOTIDE SEQUENCE [LARGE SCALE GENOMIC DNA]</scope>
    <source>
        <strain evidence="1">Snail1</strain>
        <tissue evidence="1">Muscle</tissue>
    </source>
</reference>
<accession>A0AAN9BJG1</accession>
<dbReference type="EMBL" id="JBAMIC010000007">
    <property type="protein sequence ID" value="KAK7106602.1"/>
    <property type="molecule type" value="Genomic_DNA"/>
</dbReference>
<protein>
    <submittedName>
        <fullName evidence="1">Uncharacterized protein</fullName>
    </submittedName>
</protein>
<dbReference type="Proteomes" id="UP001374579">
    <property type="component" value="Unassembled WGS sequence"/>
</dbReference>
<evidence type="ECO:0000313" key="2">
    <source>
        <dbReference type="Proteomes" id="UP001374579"/>
    </source>
</evidence>